<organism evidence="10 11">
    <name type="scientific">Solanum commersonii</name>
    <name type="common">Commerson's wild potato</name>
    <name type="synonym">Commerson's nightshade</name>
    <dbReference type="NCBI Taxonomy" id="4109"/>
    <lineage>
        <taxon>Eukaryota</taxon>
        <taxon>Viridiplantae</taxon>
        <taxon>Streptophyta</taxon>
        <taxon>Embryophyta</taxon>
        <taxon>Tracheophyta</taxon>
        <taxon>Spermatophyta</taxon>
        <taxon>Magnoliopsida</taxon>
        <taxon>eudicotyledons</taxon>
        <taxon>Gunneridae</taxon>
        <taxon>Pentapetalae</taxon>
        <taxon>asterids</taxon>
        <taxon>lamiids</taxon>
        <taxon>Solanales</taxon>
        <taxon>Solanaceae</taxon>
        <taxon>Solanoideae</taxon>
        <taxon>Solaneae</taxon>
        <taxon>Solanum</taxon>
    </lineage>
</organism>
<sequence>MLQELFFVDLSYNSLNGTIPSYNLPLLSLLWLNHNQLSGSFPQSLVNLTNLSTLDLSSNNITIDEGINITFPSLEVLKLSSCERKDFPHFLRNVKTLQWIYVGISSHKLQFWTSCWNCMWSLMFKYRKPKWFVEIFDGLMPHKRRRPKKRAQRGRT</sequence>
<dbReference type="PANTHER" id="PTHR27000">
    <property type="entry name" value="LEUCINE-RICH REPEAT RECEPTOR-LIKE PROTEIN KINASE FAMILY PROTEIN-RELATED"/>
    <property type="match status" value="1"/>
</dbReference>
<evidence type="ECO:0000256" key="4">
    <source>
        <dbReference type="ARBA" id="ARBA00022729"/>
    </source>
</evidence>
<comment type="caution">
    <text evidence="10">The sequence shown here is derived from an EMBL/GenBank/DDBJ whole genome shotgun (WGS) entry which is preliminary data.</text>
</comment>
<keyword evidence="9" id="KW-0325">Glycoprotein</keyword>
<keyword evidence="6" id="KW-1133">Transmembrane helix</keyword>
<gene>
    <name evidence="10" type="ORF">H5410_057268</name>
</gene>
<keyword evidence="7" id="KW-0472">Membrane</keyword>
<keyword evidence="8" id="KW-0675">Receptor</keyword>
<dbReference type="GO" id="GO:0016020">
    <property type="term" value="C:membrane"/>
    <property type="evidence" value="ECO:0007669"/>
    <property type="project" value="UniProtKB-SubCell"/>
</dbReference>
<evidence type="ECO:0000256" key="1">
    <source>
        <dbReference type="ARBA" id="ARBA00004479"/>
    </source>
</evidence>
<evidence type="ECO:0000256" key="7">
    <source>
        <dbReference type="ARBA" id="ARBA00023136"/>
    </source>
</evidence>
<keyword evidence="11" id="KW-1185">Reference proteome</keyword>
<dbReference type="InterPro" id="IPR001611">
    <property type="entry name" value="Leu-rich_rpt"/>
</dbReference>
<evidence type="ECO:0000256" key="9">
    <source>
        <dbReference type="ARBA" id="ARBA00023180"/>
    </source>
</evidence>
<dbReference type="OrthoDB" id="442066at2759"/>
<dbReference type="SUPFAM" id="SSF52058">
    <property type="entry name" value="L domain-like"/>
    <property type="match status" value="1"/>
</dbReference>
<dbReference type="InterPro" id="IPR032675">
    <property type="entry name" value="LRR_dom_sf"/>
</dbReference>
<comment type="subcellular location">
    <subcellularLocation>
        <location evidence="1">Membrane</location>
        <topology evidence="1">Single-pass type I membrane protein</topology>
    </subcellularLocation>
</comment>
<dbReference type="PRINTS" id="PR00019">
    <property type="entry name" value="LEURICHRPT"/>
</dbReference>
<accession>A0A9J5WQD6</accession>
<evidence type="ECO:0000256" key="8">
    <source>
        <dbReference type="ARBA" id="ARBA00023170"/>
    </source>
</evidence>
<evidence type="ECO:0000313" key="10">
    <source>
        <dbReference type="EMBL" id="KAG5577134.1"/>
    </source>
</evidence>
<dbReference type="PANTHER" id="PTHR27000:SF803">
    <property type="entry name" value="RECEPTOR-LIKE PROTEIN 45"/>
    <property type="match status" value="1"/>
</dbReference>
<proteinExistence type="predicted"/>
<dbReference type="AlphaFoldDB" id="A0A9J5WQD6"/>
<evidence type="ECO:0000256" key="5">
    <source>
        <dbReference type="ARBA" id="ARBA00022737"/>
    </source>
</evidence>
<evidence type="ECO:0000313" key="11">
    <source>
        <dbReference type="Proteomes" id="UP000824120"/>
    </source>
</evidence>
<keyword evidence="5" id="KW-0677">Repeat</keyword>
<name>A0A9J5WQD6_SOLCO</name>
<evidence type="ECO:0000256" key="6">
    <source>
        <dbReference type="ARBA" id="ARBA00022989"/>
    </source>
</evidence>
<protein>
    <submittedName>
        <fullName evidence="10">Uncharacterized protein</fullName>
    </submittedName>
</protein>
<keyword evidence="3" id="KW-0812">Transmembrane</keyword>
<reference evidence="10 11" key="1">
    <citation type="submission" date="2020-09" db="EMBL/GenBank/DDBJ databases">
        <title>De no assembly of potato wild relative species, Solanum commersonii.</title>
        <authorList>
            <person name="Cho K."/>
        </authorList>
    </citation>
    <scope>NUCLEOTIDE SEQUENCE [LARGE SCALE GENOMIC DNA]</scope>
    <source>
        <strain evidence="10">LZ3.2</strain>
        <tissue evidence="10">Leaf</tissue>
    </source>
</reference>
<evidence type="ECO:0000256" key="2">
    <source>
        <dbReference type="ARBA" id="ARBA00022614"/>
    </source>
</evidence>
<dbReference type="EMBL" id="JACXVP010000011">
    <property type="protein sequence ID" value="KAG5577134.1"/>
    <property type="molecule type" value="Genomic_DNA"/>
</dbReference>
<evidence type="ECO:0000256" key="3">
    <source>
        <dbReference type="ARBA" id="ARBA00022692"/>
    </source>
</evidence>
<dbReference type="Gene3D" id="3.80.10.10">
    <property type="entry name" value="Ribonuclease Inhibitor"/>
    <property type="match status" value="1"/>
</dbReference>
<keyword evidence="4" id="KW-0732">Signal</keyword>
<dbReference type="Pfam" id="PF00560">
    <property type="entry name" value="LRR_1"/>
    <property type="match status" value="2"/>
</dbReference>
<keyword evidence="2" id="KW-0433">Leucine-rich repeat</keyword>
<dbReference type="Proteomes" id="UP000824120">
    <property type="component" value="Chromosome 11"/>
</dbReference>